<feature type="compositionally biased region" description="Basic residues" evidence="1">
    <location>
        <begin position="665"/>
        <end position="689"/>
    </location>
</feature>
<feature type="region of interest" description="Disordered" evidence="1">
    <location>
        <begin position="383"/>
        <end position="440"/>
    </location>
</feature>
<accession>A0A167XT11</accession>
<dbReference type="STRING" id="1081102.A0A167XT11"/>
<gene>
    <name evidence="3" type="ORF">SPI_02142</name>
</gene>
<evidence type="ECO:0000259" key="2">
    <source>
        <dbReference type="PROSITE" id="PS51140"/>
    </source>
</evidence>
<name>A0A167XT11_9HYPO</name>
<evidence type="ECO:0000313" key="4">
    <source>
        <dbReference type="Proteomes" id="UP000076874"/>
    </source>
</evidence>
<dbReference type="PROSITE" id="PS51140">
    <property type="entry name" value="CUE"/>
    <property type="match status" value="1"/>
</dbReference>
<dbReference type="OrthoDB" id="5577209at2759"/>
<dbReference type="PANTHER" id="PTHR21494:SF0">
    <property type="entry name" value="ACTIVATING SIGNAL COINTEGRATOR 1 COMPLEX SUBUNIT 2"/>
    <property type="match status" value="1"/>
</dbReference>
<dbReference type="InterPro" id="IPR009060">
    <property type="entry name" value="UBA-like_sf"/>
</dbReference>
<feature type="compositionally biased region" description="Low complexity" evidence="1">
    <location>
        <begin position="613"/>
        <end position="622"/>
    </location>
</feature>
<dbReference type="Gene3D" id="1.10.8.10">
    <property type="entry name" value="DNA helicase RuvA subunit, C-terminal domain"/>
    <property type="match status" value="1"/>
</dbReference>
<dbReference type="AlphaFoldDB" id="A0A167XT11"/>
<dbReference type="EMBL" id="AZHD01000003">
    <property type="protein sequence ID" value="OAA65355.1"/>
    <property type="molecule type" value="Genomic_DNA"/>
</dbReference>
<dbReference type="SUPFAM" id="SSF46934">
    <property type="entry name" value="UBA-like"/>
    <property type="match status" value="1"/>
</dbReference>
<dbReference type="PANTHER" id="PTHR21494">
    <property type="entry name" value="ACTIVATING SIGNAL COINTEGRATOR 1 COMPLEX SUBUNIT 2 ASC-1 COMPLEX SUBUNIT P100"/>
    <property type="match status" value="1"/>
</dbReference>
<organism evidence="3 4">
    <name type="scientific">Niveomyces insectorum RCEF 264</name>
    <dbReference type="NCBI Taxonomy" id="1081102"/>
    <lineage>
        <taxon>Eukaryota</taxon>
        <taxon>Fungi</taxon>
        <taxon>Dikarya</taxon>
        <taxon>Ascomycota</taxon>
        <taxon>Pezizomycotina</taxon>
        <taxon>Sordariomycetes</taxon>
        <taxon>Hypocreomycetidae</taxon>
        <taxon>Hypocreales</taxon>
        <taxon>Cordycipitaceae</taxon>
        <taxon>Niveomyces</taxon>
    </lineage>
</organism>
<reference evidence="3 4" key="1">
    <citation type="journal article" date="2016" name="Genome Biol. Evol.">
        <title>Divergent and convergent evolution of fungal pathogenicity.</title>
        <authorList>
            <person name="Shang Y."/>
            <person name="Xiao G."/>
            <person name="Zheng P."/>
            <person name="Cen K."/>
            <person name="Zhan S."/>
            <person name="Wang C."/>
        </authorList>
    </citation>
    <scope>NUCLEOTIDE SEQUENCE [LARGE SCALE GENOMIC DNA]</scope>
    <source>
        <strain evidence="3 4">RCEF 264</strain>
    </source>
</reference>
<evidence type="ECO:0000256" key="1">
    <source>
        <dbReference type="SAM" id="MobiDB-lite"/>
    </source>
</evidence>
<feature type="domain" description="CUE" evidence="2">
    <location>
        <begin position="337"/>
        <end position="380"/>
    </location>
</feature>
<sequence>MEPMLPPFAPFPELATWRQQFDAAEWADCMASWLSLVKAHLSLSEVQFASISLKDDAVPAFLSSFLQTMAVSGPTDLGEATAAKALTKGCLRLATRALQSSQCPSSLLQWGFLSDFCHVHGKRRAGQVLAVLPSSATDVVEASLSGLKKHLIKNLESGLHGDLRTVEECLRRVNYLISAWPVAAALFMAGSDYVDALISCFKIMNPPLRKCIVTNLYLCLVGLVDGSTPNYSLLSDLLYALRVAAKEHKKGPLNVNDSLVAELVTVTPVLQQIQQKIDASGSSASRMQPVLADLQQYRKAGGRMPLPTRRIRHKSAKGKAAAVVSEREEEQQQLHVHKLSAISQIQDLFPDLGSGFVMKLLDEYNDDAERVVAHLLEGTLPEHLESADRSEKLDESTGFTKNGRKDSGSQRAGPFSHATTARRHSVLAPRPTPPLLPSRRNVFDDDELDQLALETSHLHFGKQEAQTTADDLLQDRSTAPKTAAILSALAAFDSDDDERDDTYDAADVGGTVDGLATGGEDLHEANEQVLFAAYQATAKVFERDAATRRSDARTRLKEETGMTDEAIEGWGLMLSRNPQQRRRLEIKFSTFSGAQTELARTAWRASSGELGAGDDSGTDGATPSRGGRGGRGYHRGGRGGRGGPRGGGGANVAGPAGEKDTEQARRRKETQKGSRANHNRRDQRARKMARGGFPG</sequence>
<feature type="region of interest" description="Disordered" evidence="1">
    <location>
        <begin position="607"/>
        <end position="695"/>
    </location>
</feature>
<dbReference type="InterPro" id="IPR052586">
    <property type="entry name" value="ASCC2"/>
</dbReference>
<dbReference type="GO" id="GO:0043130">
    <property type="term" value="F:ubiquitin binding"/>
    <property type="evidence" value="ECO:0007669"/>
    <property type="project" value="InterPro"/>
</dbReference>
<evidence type="ECO:0000313" key="3">
    <source>
        <dbReference type="EMBL" id="OAA65355.1"/>
    </source>
</evidence>
<keyword evidence="4" id="KW-1185">Reference proteome</keyword>
<dbReference type="Pfam" id="PF02845">
    <property type="entry name" value="CUE"/>
    <property type="match status" value="1"/>
</dbReference>
<proteinExistence type="predicted"/>
<comment type="caution">
    <text evidence="3">The sequence shown here is derived from an EMBL/GenBank/DDBJ whole genome shotgun (WGS) entry which is preliminary data.</text>
</comment>
<feature type="compositionally biased region" description="Basic and acidic residues" evidence="1">
    <location>
        <begin position="383"/>
        <end position="395"/>
    </location>
</feature>
<dbReference type="Proteomes" id="UP000076874">
    <property type="component" value="Unassembled WGS sequence"/>
</dbReference>
<dbReference type="SMART" id="SM00546">
    <property type="entry name" value="CUE"/>
    <property type="match status" value="1"/>
</dbReference>
<dbReference type="InterPro" id="IPR041800">
    <property type="entry name" value="ASCC2_CUE"/>
</dbReference>
<protein>
    <submittedName>
        <fullName evidence="3">UBA-like protein</fullName>
    </submittedName>
</protein>
<dbReference type="InterPro" id="IPR003892">
    <property type="entry name" value="CUE"/>
</dbReference>
<dbReference type="CDD" id="cd14364">
    <property type="entry name" value="CUE_ASCC2"/>
    <property type="match status" value="1"/>
</dbReference>
<feature type="compositionally biased region" description="Gly residues" evidence="1">
    <location>
        <begin position="639"/>
        <end position="651"/>
    </location>
</feature>